<gene>
    <name evidence="11" type="ORF">EDC57_1212</name>
</gene>
<protein>
    <recommendedName>
        <fullName evidence="9">N-acetylmuramoyl-L-alanine amidase AmiC</fullName>
        <ecNumber evidence="4">3.5.1.28</ecNumber>
    </recommendedName>
</protein>
<comment type="catalytic activity">
    <reaction evidence="1">
        <text>Hydrolyzes the link between N-acetylmuramoyl residues and L-amino acid residues in certain cell-wall glycopeptides.</text>
        <dbReference type="EC" id="3.5.1.28"/>
    </reaction>
</comment>
<dbReference type="InterPro" id="IPR036779">
    <property type="entry name" value="LysM_dom_sf"/>
</dbReference>
<comment type="caution">
    <text evidence="11">The sequence shown here is derived from an EMBL/GenBank/DDBJ whole genome shotgun (WGS) entry which is preliminary data.</text>
</comment>
<dbReference type="FunFam" id="3.40.630.40:FF:000001">
    <property type="entry name" value="N-acetylmuramoyl-L-alanine amidase"/>
    <property type="match status" value="1"/>
</dbReference>
<evidence type="ECO:0000256" key="1">
    <source>
        <dbReference type="ARBA" id="ARBA00001561"/>
    </source>
</evidence>
<dbReference type="PROSITE" id="PS51782">
    <property type="entry name" value="LYSM"/>
    <property type="match status" value="1"/>
</dbReference>
<dbReference type="Gene3D" id="3.10.350.10">
    <property type="entry name" value="LysM domain"/>
    <property type="match status" value="1"/>
</dbReference>
<sequence length="420" mass="46083">MLAAVSATAAPVPVKGLRLWAAPESTRLVFDLDAPLEHTVFTLRDPERVVIDLEGARLAASVPLPVAEDAFVRVLRVGERKGGTLRVVADLKRQARVRSFLLPPNPPYGHRLVVDLLTPERKVVAQASAPSEALRDIVVAVDAGHGGDDPGAIGHGRLREKDVVLAIARRLVARLEAEPGMRAFLVREGDYYVGLRERFEIARRARADLLVSIHADAFRDRSARGASVFVLSRRGASSEAAKWLADQENAADQIGGVSLEDKDETLRRVLLDLSQTGSLEASIDAARRVLQRLGRAGRLHSREVQRAGFVVLKAPDVPSMLVETGFITNPSEARRLRDPRHQERIAQAIAEGLVDYFRSRPPPGTRWAATHHVIRRGETLAEIARRYRVSVDDLRAANDLRGDLIRVGRVLRIPGAAVPN</sequence>
<dbReference type="EMBL" id="RJVI01000002">
    <property type="protein sequence ID" value="ROR32026.1"/>
    <property type="molecule type" value="Genomic_DNA"/>
</dbReference>
<dbReference type="Gene3D" id="2.60.40.3500">
    <property type="match status" value="1"/>
</dbReference>
<dbReference type="SMART" id="SM00646">
    <property type="entry name" value="Ami_3"/>
    <property type="match status" value="1"/>
</dbReference>
<name>A0A3N1XZJ5_9GAMM</name>
<evidence type="ECO:0000256" key="7">
    <source>
        <dbReference type="ARBA" id="ARBA00022801"/>
    </source>
</evidence>
<evidence type="ECO:0000256" key="4">
    <source>
        <dbReference type="ARBA" id="ARBA00011901"/>
    </source>
</evidence>
<dbReference type="Pfam" id="PF01520">
    <property type="entry name" value="Amidase_3"/>
    <property type="match status" value="1"/>
</dbReference>
<keyword evidence="5" id="KW-0732">Signal</keyword>
<dbReference type="AlphaFoldDB" id="A0A3N1XZJ5"/>
<evidence type="ECO:0000259" key="10">
    <source>
        <dbReference type="PROSITE" id="PS51782"/>
    </source>
</evidence>
<comment type="similarity">
    <text evidence="3">Belongs to the N-acetylmuramoyl-L-alanine amidase 3 family.</text>
</comment>
<organism evidence="11 12">
    <name type="scientific">Inmirania thermothiophila</name>
    <dbReference type="NCBI Taxonomy" id="1750597"/>
    <lineage>
        <taxon>Bacteria</taxon>
        <taxon>Pseudomonadati</taxon>
        <taxon>Pseudomonadota</taxon>
        <taxon>Gammaproteobacteria</taxon>
        <taxon>Chromatiales</taxon>
        <taxon>Ectothiorhodospiraceae</taxon>
        <taxon>Inmirania</taxon>
    </lineage>
</organism>
<evidence type="ECO:0000256" key="8">
    <source>
        <dbReference type="ARBA" id="ARBA00023316"/>
    </source>
</evidence>
<dbReference type="Proteomes" id="UP000276634">
    <property type="component" value="Unassembled WGS sequence"/>
</dbReference>
<dbReference type="PANTHER" id="PTHR30404:SF0">
    <property type="entry name" value="N-ACETYLMURAMOYL-L-ALANINE AMIDASE AMIC"/>
    <property type="match status" value="1"/>
</dbReference>
<dbReference type="InterPro" id="IPR018392">
    <property type="entry name" value="LysM"/>
</dbReference>
<dbReference type="InterPro" id="IPR002508">
    <property type="entry name" value="MurNAc-LAA_cat"/>
</dbReference>
<dbReference type="Pfam" id="PF01476">
    <property type="entry name" value="LysM"/>
    <property type="match status" value="1"/>
</dbReference>
<feature type="domain" description="LysM" evidence="10">
    <location>
        <begin position="370"/>
        <end position="413"/>
    </location>
</feature>
<keyword evidence="8" id="KW-0961">Cell wall biogenesis/degradation</keyword>
<accession>A0A3N1XZJ5</accession>
<evidence type="ECO:0000313" key="11">
    <source>
        <dbReference type="EMBL" id="ROR32026.1"/>
    </source>
</evidence>
<dbReference type="EC" id="3.5.1.28" evidence="4"/>
<keyword evidence="12" id="KW-1185">Reference proteome</keyword>
<evidence type="ECO:0000313" key="12">
    <source>
        <dbReference type="Proteomes" id="UP000276634"/>
    </source>
</evidence>
<dbReference type="SMART" id="SM00257">
    <property type="entry name" value="LysM"/>
    <property type="match status" value="1"/>
</dbReference>
<dbReference type="GO" id="GO:0030288">
    <property type="term" value="C:outer membrane-bounded periplasmic space"/>
    <property type="evidence" value="ECO:0007669"/>
    <property type="project" value="TreeGrafter"/>
</dbReference>
<evidence type="ECO:0000256" key="5">
    <source>
        <dbReference type="ARBA" id="ARBA00022729"/>
    </source>
</evidence>
<dbReference type="SUPFAM" id="SSF53187">
    <property type="entry name" value="Zn-dependent exopeptidases"/>
    <property type="match status" value="1"/>
</dbReference>
<dbReference type="GO" id="GO:0071555">
    <property type="term" value="P:cell wall organization"/>
    <property type="evidence" value="ECO:0007669"/>
    <property type="project" value="UniProtKB-KW"/>
</dbReference>
<dbReference type="InterPro" id="IPR021731">
    <property type="entry name" value="AMIN_dom"/>
</dbReference>
<evidence type="ECO:0000256" key="6">
    <source>
        <dbReference type="ARBA" id="ARBA00022764"/>
    </source>
</evidence>
<dbReference type="PANTHER" id="PTHR30404">
    <property type="entry name" value="N-ACETYLMURAMOYL-L-ALANINE AMIDASE"/>
    <property type="match status" value="1"/>
</dbReference>
<proteinExistence type="inferred from homology"/>
<reference evidence="11 12" key="1">
    <citation type="submission" date="2018-11" db="EMBL/GenBank/DDBJ databases">
        <title>Genomic Encyclopedia of Type Strains, Phase IV (KMG-IV): sequencing the most valuable type-strain genomes for metagenomic binning, comparative biology and taxonomic classification.</title>
        <authorList>
            <person name="Goeker M."/>
        </authorList>
    </citation>
    <scope>NUCLEOTIDE SEQUENCE [LARGE SCALE GENOMIC DNA]</scope>
    <source>
        <strain evidence="11 12">DSM 100275</strain>
    </source>
</reference>
<dbReference type="SUPFAM" id="SSF54106">
    <property type="entry name" value="LysM domain"/>
    <property type="match status" value="1"/>
</dbReference>
<evidence type="ECO:0000256" key="9">
    <source>
        <dbReference type="ARBA" id="ARBA00074581"/>
    </source>
</evidence>
<evidence type="ECO:0000256" key="3">
    <source>
        <dbReference type="ARBA" id="ARBA00010860"/>
    </source>
</evidence>
<dbReference type="CDD" id="cd02696">
    <property type="entry name" value="MurNAc-LAA"/>
    <property type="match status" value="1"/>
</dbReference>
<dbReference type="CDD" id="cd00118">
    <property type="entry name" value="LysM"/>
    <property type="match status" value="1"/>
</dbReference>
<evidence type="ECO:0000256" key="2">
    <source>
        <dbReference type="ARBA" id="ARBA00004418"/>
    </source>
</evidence>
<comment type="subcellular location">
    <subcellularLocation>
        <location evidence="2">Periplasm</location>
    </subcellularLocation>
</comment>
<keyword evidence="7" id="KW-0378">Hydrolase</keyword>
<dbReference type="GO" id="GO:0009253">
    <property type="term" value="P:peptidoglycan catabolic process"/>
    <property type="evidence" value="ECO:0007669"/>
    <property type="project" value="InterPro"/>
</dbReference>
<dbReference type="GO" id="GO:0008745">
    <property type="term" value="F:N-acetylmuramoyl-L-alanine amidase activity"/>
    <property type="evidence" value="ECO:0007669"/>
    <property type="project" value="UniProtKB-EC"/>
</dbReference>
<dbReference type="Gene3D" id="3.40.630.40">
    <property type="entry name" value="Zn-dependent exopeptidases"/>
    <property type="match status" value="1"/>
</dbReference>
<dbReference type="InterPro" id="IPR050695">
    <property type="entry name" value="N-acetylmuramoyl_amidase_3"/>
</dbReference>
<keyword evidence="6" id="KW-0574">Periplasm</keyword>
<dbReference type="Pfam" id="PF11741">
    <property type="entry name" value="AMIN"/>
    <property type="match status" value="1"/>
</dbReference>